<evidence type="ECO:0000313" key="3">
    <source>
        <dbReference type="Proteomes" id="UP000190911"/>
    </source>
</evidence>
<feature type="transmembrane region" description="Helical" evidence="1">
    <location>
        <begin position="50"/>
        <end position="69"/>
    </location>
</feature>
<gene>
    <name evidence="2" type="ORF">SAMN05878437_2759</name>
</gene>
<dbReference type="RefSeq" id="WP_079554501.1">
    <property type="nucleotide sequence ID" value="NZ_LT670847.1"/>
</dbReference>
<dbReference type="EMBL" id="LT670847">
    <property type="protein sequence ID" value="SHM39986.1"/>
    <property type="molecule type" value="Genomic_DNA"/>
</dbReference>
<name>A0A1M7IGL6_9GAMM</name>
<keyword evidence="1" id="KW-0472">Membrane</keyword>
<dbReference type="AlphaFoldDB" id="A0A1M7IGL6"/>
<evidence type="ECO:0000256" key="1">
    <source>
        <dbReference type="SAM" id="Phobius"/>
    </source>
</evidence>
<keyword evidence="1" id="KW-0812">Transmembrane</keyword>
<reference evidence="2 3" key="1">
    <citation type="submission" date="2016-11" db="EMBL/GenBank/DDBJ databases">
        <authorList>
            <person name="Jaros S."/>
            <person name="Januszkiewicz K."/>
            <person name="Wedrychowicz H."/>
        </authorList>
    </citation>
    <scope>NUCLEOTIDE SEQUENCE [LARGE SCALE GENOMIC DNA]</scope>
    <source>
        <strain evidence="2 3">ACAM 12</strain>
    </source>
</reference>
<proteinExistence type="predicted"/>
<dbReference type="InParanoid" id="A0A1M7IGL6"/>
<sequence length="350" mass="39247">MRAFELLIRIFLYLTGSALQCLAFWQWLFPASLPQAVPYWPLYAGNDPEPLVLVYVAGAFLQAISVCGWGRLREKALYGRFLCVVLVMLALPIVGSAGVALIILSTAFMPRDDSAARYTSYSLPGLMNQEVEPPALSSQALREGLASVLTSASDPRRRQKALLQAQHLPLRRAVALMRIGVGDDADEVRLLGYSMLDRLERRLETELGHLRKRLEKEGDPLGNIHVALASLCGEYAYLELTQGKVREAMLDEAISYQEKAIAVYPCAERWKYYARLSLERGYLENADYGLAKAREFGLASARLHVFEAEIAYKCRDIKRLKKVLAHLTASQSLPPVLRRPLEYWQCTTPG</sequence>
<evidence type="ECO:0000313" key="2">
    <source>
        <dbReference type="EMBL" id="SHM39986.1"/>
    </source>
</evidence>
<keyword evidence="3" id="KW-1185">Reference proteome</keyword>
<feature type="transmembrane region" description="Helical" evidence="1">
    <location>
        <begin position="81"/>
        <end position="104"/>
    </location>
</feature>
<dbReference type="Proteomes" id="UP000190911">
    <property type="component" value="Chromosome I"/>
</dbReference>
<keyword evidence="1" id="KW-1133">Transmembrane helix</keyword>
<organism evidence="2 3">
    <name type="scientific">Vreelandella subglaciescola</name>
    <dbReference type="NCBI Taxonomy" id="29571"/>
    <lineage>
        <taxon>Bacteria</taxon>
        <taxon>Pseudomonadati</taxon>
        <taxon>Pseudomonadota</taxon>
        <taxon>Gammaproteobacteria</taxon>
        <taxon>Oceanospirillales</taxon>
        <taxon>Halomonadaceae</taxon>
        <taxon>Vreelandella</taxon>
    </lineage>
</organism>
<dbReference type="OrthoDB" id="5393896at2"/>
<protein>
    <submittedName>
        <fullName evidence="2">Uncharacterized protein</fullName>
    </submittedName>
</protein>
<dbReference type="STRING" id="29571.SAMN05878437_2759"/>
<accession>A0A1M7IGL6</accession>
<feature type="transmembrane region" description="Helical" evidence="1">
    <location>
        <begin position="7"/>
        <end position="30"/>
    </location>
</feature>